<proteinExistence type="predicted"/>
<protein>
    <submittedName>
        <fullName evidence="2">Uncharacterized protein</fullName>
    </submittedName>
</protein>
<reference evidence="2 3" key="1">
    <citation type="submission" date="2017-06" db="EMBL/GenBank/DDBJ databases">
        <title>A platform for efficient transgenesis in Macrostomum lignano, a flatworm model organism for stem cell research.</title>
        <authorList>
            <person name="Berezikov E."/>
        </authorList>
    </citation>
    <scope>NUCLEOTIDE SEQUENCE [LARGE SCALE GENOMIC DNA]</scope>
    <source>
        <strain evidence="2">DV1</strain>
        <tissue evidence="2">Whole organism</tissue>
    </source>
</reference>
<sequence>MHQVIVFHLLMALAVTMCVAAPPNDCPAILQKGGASERFPGLVAHGIHSLTVGDLKFYFKADVTSANTIPTVNANLQDGQAILFNAPDIPIDPMFATPGMRTLDRVLSHMDNPNYDIREYNTLDRVVHALHMHEVWHGASVEYAKLVSAPPSKDVCRCATDIDNNGVMEVLRLIALEVREPNLMYGRKIKLNNGTVRWSGNLYRYRFFSRSIDKPLRNPSEVNPHIVNQKIWLKMKKDMLTSMLPKDDYELALYLYCALNV</sequence>
<dbReference type="EMBL" id="NIVC01000511">
    <property type="protein sequence ID" value="PAA81836.1"/>
    <property type="molecule type" value="Genomic_DNA"/>
</dbReference>
<gene>
    <name evidence="2" type="ORF">BOX15_Mlig007642g1</name>
</gene>
<name>A0A267G785_9PLAT</name>
<accession>A0A267G785</accession>
<evidence type="ECO:0000313" key="2">
    <source>
        <dbReference type="EMBL" id="PAA81836.1"/>
    </source>
</evidence>
<dbReference type="AlphaFoldDB" id="A0A267G785"/>
<organism evidence="2 3">
    <name type="scientific">Macrostomum lignano</name>
    <dbReference type="NCBI Taxonomy" id="282301"/>
    <lineage>
        <taxon>Eukaryota</taxon>
        <taxon>Metazoa</taxon>
        <taxon>Spiralia</taxon>
        <taxon>Lophotrochozoa</taxon>
        <taxon>Platyhelminthes</taxon>
        <taxon>Rhabditophora</taxon>
        <taxon>Macrostomorpha</taxon>
        <taxon>Macrostomida</taxon>
        <taxon>Macrostomidae</taxon>
        <taxon>Macrostomum</taxon>
    </lineage>
</organism>
<keyword evidence="3" id="KW-1185">Reference proteome</keyword>
<dbReference type="OrthoDB" id="9971670at2759"/>
<feature type="signal peptide" evidence="1">
    <location>
        <begin position="1"/>
        <end position="20"/>
    </location>
</feature>
<evidence type="ECO:0000313" key="3">
    <source>
        <dbReference type="Proteomes" id="UP000215902"/>
    </source>
</evidence>
<comment type="caution">
    <text evidence="2">The sequence shown here is derived from an EMBL/GenBank/DDBJ whole genome shotgun (WGS) entry which is preliminary data.</text>
</comment>
<evidence type="ECO:0000256" key="1">
    <source>
        <dbReference type="SAM" id="SignalP"/>
    </source>
</evidence>
<keyword evidence="1" id="KW-0732">Signal</keyword>
<feature type="chain" id="PRO_5012379493" evidence="1">
    <location>
        <begin position="21"/>
        <end position="261"/>
    </location>
</feature>
<dbReference type="Proteomes" id="UP000215902">
    <property type="component" value="Unassembled WGS sequence"/>
</dbReference>